<protein>
    <submittedName>
        <fullName evidence="3">Uncharacterized protein</fullName>
    </submittedName>
</protein>
<evidence type="ECO:0000256" key="1">
    <source>
        <dbReference type="SAM" id="Coils"/>
    </source>
</evidence>
<dbReference type="EMBL" id="BTRK01000003">
    <property type="protein sequence ID" value="GMR41679.1"/>
    <property type="molecule type" value="Genomic_DNA"/>
</dbReference>
<proteinExistence type="predicted"/>
<evidence type="ECO:0000256" key="2">
    <source>
        <dbReference type="SAM" id="MobiDB-lite"/>
    </source>
</evidence>
<keyword evidence="1" id="KW-0175">Coiled coil</keyword>
<evidence type="ECO:0000313" key="4">
    <source>
        <dbReference type="Proteomes" id="UP001328107"/>
    </source>
</evidence>
<comment type="caution">
    <text evidence="3">The sequence shown here is derived from an EMBL/GenBank/DDBJ whole genome shotgun (WGS) entry which is preliminary data.</text>
</comment>
<reference evidence="4" key="1">
    <citation type="submission" date="2022-10" db="EMBL/GenBank/DDBJ databases">
        <title>Genome assembly of Pristionchus species.</title>
        <authorList>
            <person name="Yoshida K."/>
            <person name="Sommer R.J."/>
        </authorList>
    </citation>
    <scope>NUCLEOTIDE SEQUENCE [LARGE SCALE GENOMIC DNA]</scope>
    <source>
        <strain evidence="4">RS5460</strain>
    </source>
</reference>
<feature type="coiled-coil region" evidence="1">
    <location>
        <begin position="30"/>
        <end position="106"/>
    </location>
</feature>
<dbReference type="Proteomes" id="UP001328107">
    <property type="component" value="Unassembled WGS sequence"/>
</dbReference>
<organism evidence="3 4">
    <name type="scientific">Pristionchus mayeri</name>
    <dbReference type="NCBI Taxonomy" id="1317129"/>
    <lineage>
        <taxon>Eukaryota</taxon>
        <taxon>Metazoa</taxon>
        <taxon>Ecdysozoa</taxon>
        <taxon>Nematoda</taxon>
        <taxon>Chromadorea</taxon>
        <taxon>Rhabditida</taxon>
        <taxon>Rhabditina</taxon>
        <taxon>Diplogasteromorpha</taxon>
        <taxon>Diplogasteroidea</taxon>
        <taxon>Neodiplogasteridae</taxon>
        <taxon>Pristionchus</taxon>
    </lineage>
</organism>
<gene>
    <name evidence="3" type="ORF">PMAYCL1PPCAC_11874</name>
</gene>
<evidence type="ECO:0000313" key="3">
    <source>
        <dbReference type="EMBL" id="GMR41679.1"/>
    </source>
</evidence>
<sequence>MNKSAANRDLTLEEELDLIQQCSSNESEFKQQLRSKLEEAMKKISELAEAKSRLEYDLRHAKRNIEAKEADLVRAHEEIRLTTEAADQQRREAQECRYEMDRMRDDHRNYVIENEYLRKKEVEDETPRVVLSLMRNGRKRSPLTFPLHEDHPHYPYVLKKPRSQ</sequence>
<feature type="region of interest" description="Disordered" evidence="2">
    <location>
        <begin position="140"/>
        <end position="164"/>
    </location>
</feature>
<dbReference type="AlphaFoldDB" id="A0AAN4ZKR1"/>
<name>A0AAN4ZKR1_9BILA</name>
<accession>A0AAN4ZKR1</accession>
<keyword evidence="4" id="KW-1185">Reference proteome</keyword>